<dbReference type="PANTHER" id="PTHR45527:SF1">
    <property type="entry name" value="FATTY ACID SYNTHASE"/>
    <property type="match status" value="1"/>
</dbReference>
<sequence length="507" mass="57272">MENLGNIITNHSEKSPDKWAIKFGDAQYSFLELENLANNIAHFLKEKYKVSKGDRVVIISKKSTELIASIIAIWKLGAIYVPADFNNGINRLKYILDDIKPCLIISSKKYLEEFQSVIQPIPTISYSEIGLLPVAKSEKFHEELDGNEIASIFYTSGSTGRPKGVCLNHKSMTHYFHAENELLKINNESTSINFGPFHFDVCVQDTFIPLYFGASVYILDGLLIPEIITDIIHKNNVTHLICVSSVLSLITPAADEFDSLKSSNLKACMTGGEVCNPALINLWLEKIPGFQIFNGYGPTECNSLCMAYHIKTPDTTRKGPYPIGTCFMGCIAHLIDAHGNVIHEDNVVGTLVIGGKQLMNGYWNLPEETEKAFIIIDNEKYYITGDLSKRDEKGEYSFEGRMDKEVKILGRRINLNEIRNSLLNLPYVEYAFVDAFDVNDRKKIYAYVYGTNLESNIDEHQINGLLRKELPVYMIPERVIISKQIPKTSTNKVYEKEIKKLIVNQIS</sequence>
<dbReference type="InterPro" id="IPR042099">
    <property type="entry name" value="ANL_N_sf"/>
</dbReference>
<comment type="caution">
    <text evidence="2">The sequence shown here is derived from an EMBL/GenBank/DDBJ whole genome shotgun (WGS) entry which is preliminary data.</text>
</comment>
<evidence type="ECO:0000313" key="3">
    <source>
        <dbReference type="Proteomes" id="UP000619238"/>
    </source>
</evidence>
<protein>
    <submittedName>
        <fullName evidence="2">AMP-binding protein</fullName>
    </submittedName>
</protein>
<dbReference type="Pfam" id="PF00501">
    <property type="entry name" value="AMP-binding"/>
    <property type="match status" value="1"/>
</dbReference>
<reference evidence="2 3" key="1">
    <citation type="submission" date="2020-07" db="EMBL/GenBank/DDBJ databases">
        <title>Description of Kordia aestuariivivens sp. nov., isolated from a tidal flat.</title>
        <authorList>
            <person name="Park S."/>
            <person name="Yoon J.-H."/>
        </authorList>
    </citation>
    <scope>NUCLEOTIDE SEQUENCE [LARGE SCALE GENOMIC DNA]</scope>
    <source>
        <strain evidence="2 3">YSTF-M3</strain>
    </source>
</reference>
<proteinExistence type="predicted"/>
<keyword evidence="3" id="KW-1185">Reference proteome</keyword>
<dbReference type="InterPro" id="IPR000873">
    <property type="entry name" value="AMP-dep_synth/lig_dom"/>
</dbReference>
<dbReference type="PROSITE" id="PS00455">
    <property type="entry name" value="AMP_BINDING"/>
    <property type="match status" value="1"/>
</dbReference>
<dbReference type="Gene3D" id="3.30.300.30">
    <property type="match status" value="1"/>
</dbReference>
<evidence type="ECO:0000313" key="2">
    <source>
        <dbReference type="EMBL" id="MBC8756885.1"/>
    </source>
</evidence>
<dbReference type="EMBL" id="JACGWS010000014">
    <property type="protein sequence ID" value="MBC8756885.1"/>
    <property type="molecule type" value="Genomic_DNA"/>
</dbReference>
<gene>
    <name evidence="2" type="ORF">H2O64_19585</name>
</gene>
<evidence type="ECO:0000259" key="1">
    <source>
        <dbReference type="Pfam" id="PF00501"/>
    </source>
</evidence>
<dbReference type="PANTHER" id="PTHR45527">
    <property type="entry name" value="NONRIBOSOMAL PEPTIDE SYNTHETASE"/>
    <property type="match status" value="1"/>
</dbReference>
<feature type="domain" description="AMP-dependent synthetase/ligase" evidence="1">
    <location>
        <begin position="11"/>
        <end position="363"/>
    </location>
</feature>
<organism evidence="2 3">
    <name type="scientific">Kordia aestuariivivens</name>
    <dbReference type="NCBI Taxonomy" id="2759037"/>
    <lineage>
        <taxon>Bacteria</taxon>
        <taxon>Pseudomonadati</taxon>
        <taxon>Bacteroidota</taxon>
        <taxon>Flavobacteriia</taxon>
        <taxon>Flavobacteriales</taxon>
        <taxon>Flavobacteriaceae</taxon>
        <taxon>Kordia</taxon>
    </lineage>
</organism>
<dbReference type="Proteomes" id="UP000619238">
    <property type="component" value="Unassembled WGS sequence"/>
</dbReference>
<name>A0ABR7QE91_9FLAO</name>
<accession>A0ABR7QE91</accession>
<dbReference type="SUPFAM" id="SSF56801">
    <property type="entry name" value="Acetyl-CoA synthetase-like"/>
    <property type="match status" value="1"/>
</dbReference>
<dbReference type="InterPro" id="IPR045851">
    <property type="entry name" value="AMP-bd_C_sf"/>
</dbReference>
<dbReference type="RefSeq" id="WP_187563926.1">
    <property type="nucleotide sequence ID" value="NZ_JACGWS010000014.1"/>
</dbReference>
<dbReference type="InterPro" id="IPR020845">
    <property type="entry name" value="AMP-binding_CS"/>
</dbReference>
<dbReference type="Gene3D" id="3.40.50.12780">
    <property type="entry name" value="N-terminal domain of ligase-like"/>
    <property type="match status" value="1"/>
</dbReference>